<name>A0A167P685_9HYPO</name>
<organism evidence="3 4">
    <name type="scientific">Niveomyces insectorum RCEF 264</name>
    <dbReference type="NCBI Taxonomy" id="1081102"/>
    <lineage>
        <taxon>Eukaryota</taxon>
        <taxon>Fungi</taxon>
        <taxon>Dikarya</taxon>
        <taxon>Ascomycota</taxon>
        <taxon>Pezizomycotina</taxon>
        <taxon>Sordariomycetes</taxon>
        <taxon>Hypocreomycetidae</taxon>
        <taxon>Hypocreales</taxon>
        <taxon>Cordycipitaceae</taxon>
        <taxon>Niveomyces</taxon>
    </lineage>
</organism>
<feature type="transmembrane region" description="Helical" evidence="1">
    <location>
        <begin position="334"/>
        <end position="351"/>
    </location>
</feature>
<gene>
    <name evidence="3" type="ORF">SPI_07944</name>
</gene>
<dbReference type="OrthoDB" id="5392263at2759"/>
<evidence type="ECO:0000256" key="1">
    <source>
        <dbReference type="SAM" id="Phobius"/>
    </source>
</evidence>
<comment type="caution">
    <text evidence="3">The sequence shown here is derived from an EMBL/GenBank/DDBJ whole genome shotgun (WGS) entry which is preliminary data.</text>
</comment>
<evidence type="ECO:0000256" key="2">
    <source>
        <dbReference type="SAM" id="SignalP"/>
    </source>
</evidence>
<accession>A0A167P685</accession>
<feature type="chain" id="PRO_5007891000" evidence="2">
    <location>
        <begin position="17"/>
        <end position="577"/>
    </location>
</feature>
<reference evidence="3 4" key="1">
    <citation type="journal article" date="2016" name="Genome Biol. Evol.">
        <title>Divergent and convergent evolution of fungal pathogenicity.</title>
        <authorList>
            <person name="Shang Y."/>
            <person name="Xiao G."/>
            <person name="Zheng P."/>
            <person name="Cen K."/>
            <person name="Zhan S."/>
            <person name="Wang C."/>
        </authorList>
    </citation>
    <scope>NUCLEOTIDE SEQUENCE [LARGE SCALE GENOMIC DNA]</scope>
    <source>
        <strain evidence="3 4">RCEF 264</strain>
    </source>
</reference>
<feature type="signal peptide" evidence="2">
    <location>
        <begin position="1"/>
        <end position="16"/>
    </location>
</feature>
<evidence type="ECO:0000313" key="3">
    <source>
        <dbReference type="EMBL" id="OAA56333.1"/>
    </source>
</evidence>
<keyword evidence="4" id="KW-1185">Reference proteome</keyword>
<evidence type="ECO:0000313" key="4">
    <source>
        <dbReference type="Proteomes" id="UP000076874"/>
    </source>
</evidence>
<dbReference type="Proteomes" id="UP000076874">
    <property type="component" value="Unassembled WGS sequence"/>
</dbReference>
<proteinExistence type="predicted"/>
<feature type="transmembrane region" description="Helical" evidence="1">
    <location>
        <begin position="127"/>
        <end position="145"/>
    </location>
</feature>
<protein>
    <submittedName>
        <fullName evidence="3">Uncharacterized protein</fullName>
    </submittedName>
</protein>
<feature type="transmembrane region" description="Helical" evidence="1">
    <location>
        <begin position="494"/>
        <end position="512"/>
    </location>
</feature>
<feature type="transmembrane region" description="Helical" evidence="1">
    <location>
        <begin position="431"/>
        <end position="456"/>
    </location>
</feature>
<feature type="transmembrane region" description="Helical" evidence="1">
    <location>
        <begin position="295"/>
        <end position="314"/>
    </location>
</feature>
<keyword evidence="1" id="KW-0472">Membrane</keyword>
<feature type="transmembrane region" description="Helical" evidence="1">
    <location>
        <begin position="165"/>
        <end position="182"/>
    </location>
</feature>
<dbReference type="AlphaFoldDB" id="A0A167P685"/>
<keyword evidence="1" id="KW-1133">Transmembrane helix</keyword>
<feature type="transmembrane region" description="Helical" evidence="1">
    <location>
        <begin position="535"/>
        <end position="557"/>
    </location>
</feature>
<keyword evidence="1" id="KW-0812">Transmembrane</keyword>
<feature type="transmembrane region" description="Helical" evidence="1">
    <location>
        <begin position="462"/>
        <end position="487"/>
    </location>
</feature>
<feature type="transmembrane region" description="Helical" evidence="1">
    <location>
        <begin position="188"/>
        <end position="210"/>
    </location>
</feature>
<keyword evidence="2" id="KW-0732">Signal</keyword>
<sequence length="577" mass="63048">MLAVVLALSLATRVSAQHGPYKYCCDIQKCQNITATCSQNPSCATSCLGADTAPHAATCTPSPSLPGRDYACFARYMSPNTSLIDQICGQSYSPTLPPAPDVFISYGECRTSCGGWDIATSSTSTGAVALLMQYIVPVVVFCFTIPRRRKWDVPDCMFGFGRHRLLRAPRLVVSLLLSGLIVTMDVTIWIFTTFITAGPILVGGITELVLDFEILRHMEDVVTRHNCPEKSECLTPNERVELMVAVLCGNLDDGVGEPRRRISEVLSVDGANDAPERLKATQASLAAILRSQGTFGSLVGAPVLFFLGAFVVALDGLSEHIGDNSTAHSLAFGMWWMVVVHVTVVSSCVLGSNNPSTVSGIVGDYEADDAKRLPLLERLKRFGMSPMYDSAFTPVTLWDRGRMKKRWLQHTAAWKARCWLRAKLSIRPLTGLFLIPLFAFLLVLIPTALAFMISYTTPKICLFANVAMAVGITSVSLAMSGALFAAFAGTILELLGVYGNCICSIPAGKWLSPGRDMVQLNLATDTLLHRQMSKFWSAGGYTAIGVVMTLTYLGWWYQRALRRRFEREISGLNRHRA</sequence>
<dbReference type="EMBL" id="AZHD01000017">
    <property type="protein sequence ID" value="OAA56333.1"/>
    <property type="molecule type" value="Genomic_DNA"/>
</dbReference>